<dbReference type="Gene3D" id="3.40.50.300">
    <property type="entry name" value="P-loop containing nucleotide triphosphate hydrolases"/>
    <property type="match status" value="1"/>
</dbReference>
<dbReference type="InterPro" id="IPR002182">
    <property type="entry name" value="NB-ARC"/>
</dbReference>
<proteinExistence type="predicted"/>
<dbReference type="EMBL" id="RXIC02000026">
    <property type="protein sequence ID" value="KAB1202514.1"/>
    <property type="molecule type" value="Genomic_DNA"/>
</dbReference>
<sequence>MGGVGKTSLAQLVYNDKKVEDIFDVKAWVCVSEDFDVVRVTKAVLESVGTSENCDGKDLNWLQVKLKEKVQGKKFLVIMDDVWNENYEGWTKLRAPFEAGAPGSRILVTTRNHGVSSMMGTLNALDARDFSAFPDLKDIGEDIVKKCKGLPLAATTIGGLLRTRRGPDEWKEVLHSRIWGTTEEGSGIIPALMLSYHHLPSHLKRCFAYCSIFPKGYEFESNNYSIMDG</sequence>
<comment type="caution">
    <text evidence="4">The sequence shown here is derived from an EMBL/GenBank/DDBJ whole genome shotgun (WGS) entry which is preliminary data.</text>
</comment>
<dbReference type="InterPro" id="IPR036388">
    <property type="entry name" value="WH-like_DNA-bd_sf"/>
</dbReference>
<keyword evidence="5" id="KW-1185">Reference proteome</keyword>
<dbReference type="AlphaFoldDB" id="A0A6A1UPR9"/>
<dbReference type="PANTHER" id="PTHR36766">
    <property type="entry name" value="PLANT BROAD-SPECTRUM MILDEW RESISTANCE PROTEIN RPW8"/>
    <property type="match status" value="1"/>
</dbReference>
<evidence type="ECO:0000259" key="3">
    <source>
        <dbReference type="Pfam" id="PF00931"/>
    </source>
</evidence>
<evidence type="ECO:0000313" key="5">
    <source>
        <dbReference type="Proteomes" id="UP000516437"/>
    </source>
</evidence>
<gene>
    <name evidence="4" type="ORF">CJ030_MR8G022029</name>
</gene>
<reference evidence="4 5" key="1">
    <citation type="journal article" date="2019" name="Plant Biotechnol. J.">
        <title>The red bayberry genome and genetic basis of sex determination.</title>
        <authorList>
            <person name="Jia H.M."/>
            <person name="Jia H.J."/>
            <person name="Cai Q.L."/>
            <person name="Wang Y."/>
            <person name="Zhao H.B."/>
            <person name="Yang W.F."/>
            <person name="Wang G.Y."/>
            <person name="Li Y.H."/>
            <person name="Zhan D.L."/>
            <person name="Shen Y.T."/>
            <person name="Niu Q.F."/>
            <person name="Chang L."/>
            <person name="Qiu J."/>
            <person name="Zhao L."/>
            <person name="Xie H.B."/>
            <person name="Fu W.Y."/>
            <person name="Jin J."/>
            <person name="Li X.W."/>
            <person name="Jiao Y."/>
            <person name="Zhou C.C."/>
            <person name="Tu T."/>
            <person name="Chai C.Y."/>
            <person name="Gao J.L."/>
            <person name="Fan L.J."/>
            <person name="van de Weg E."/>
            <person name="Wang J.Y."/>
            <person name="Gao Z.S."/>
        </authorList>
    </citation>
    <scope>NUCLEOTIDE SEQUENCE [LARGE SCALE GENOMIC DNA]</scope>
    <source>
        <tissue evidence="4">Leaves</tissue>
    </source>
</reference>
<keyword evidence="2" id="KW-0611">Plant defense</keyword>
<dbReference type="InterPro" id="IPR042197">
    <property type="entry name" value="Apaf_helical"/>
</dbReference>
<dbReference type="PANTHER" id="PTHR36766:SF51">
    <property type="entry name" value="DISEASE RESISTANCE RPP13-LIKE PROTEIN 1"/>
    <property type="match status" value="1"/>
</dbReference>
<dbReference type="GO" id="GO:0006952">
    <property type="term" value="P:defense response"/>
    <property type="evidence" value="ECO:0007669"/>
    <property type="project" value="UniProtKB-KW"/>
</dbReference>
<evidence type="ECO:0000256" key="2">
    <source>
        <dbReference type="ARBA" id="ARBA00022821"/>
    </source>
</evidence>
<dbReference type="Gene3D" id="1.10.10.10">
    <property type="entry name" value="Winged helix-like DNA-binding domain superfamily/Winged helix DNA-binding domain"/>
    <property type="match status" value="1"/>
</dbReference>
<name>A0A6A1UPR9_9ROSI</name>
<evidence type="ECO:0000313" key="4">
    <source>
        <dbReference type="EMBL" id="KAB1202514.1"/>
    </source>
</evidence>
<accession>A0A6A1UPR9</accession>
<dbReference type="Gene3D" id="1.10.8.430">
    <property type="entry name" value="Helical domain of apoptotic protease-activating factors"/>
    <property type="match status" value="1"/>
</dbReference>
<dbReference type="Pfam" id="PF00931">
    <property type="entry name" value="NB-ARC"/>
    <property type="match status" value="1"/>
</dbReference>
<dbReference type="GO" id="GO:0043531">
    <property type="term" value="F:ADP binding"/>
    <property type="evidence" value="ECO:0007669"/>
    <property type="project" value="InterPro"/>
</dbReference>
<dbReference type="PRINTS" id="PR00364">
    <property type="entry name" value="DISEASERSIST"/>
</dbReference>
<dbReference type="SUPFAM" id="SSF52540">
    <property type="entry name" value="P-loop containing nucleoside triphosphate hydrolases"/>
    <property type="match status" value="1"/>
</dbReference>
<keyword evidence="1" id="KW-0677">Repeat</keyword>
<dbReference type="InterPro" id="IPR027417">
    <property type="entry name" value="P-loop_NTPase"/>
</dbReference>
<protein>
    <submittedName>
        <fullName evidence="4">Putative disease resistance RPP13-like protein 1</fullName>
    </submittedName>
</protein>
<feature type="domain" description="NB-ARC" evidence="3">
    <location>
        <begin position="1"/>
        <end position="121"/>
    </location>
</feature>
<dbReference type="OrthoDB" id="37484at2759"/>
<organism evidence="4 5">
    <name type="scientific">Morella rubra</name>
    <name type="common">Chinese bayberry</name>
    <dbReference type="NCBI Taxonomy" id="262757"/>
    <lineage>
        <taxon>Eukaryota</taxon>
        <taxon>Viridiplantae</taxon>
        <taxon>Streptophyta</taxon>
        <taxon>Embryophyta</taxon>
        <taxon>Tracheophyta</taxon>
        <taxon>Spermatophyta</taxon>
        <taxon>Magnoliopsida</taxon>
        <taxon>eudicotyledons</taxon>
        <taxon>Gunneridae</taxon>
        <taxon>Pentapetalae</taxon>
        <taxon>rosids</taxon>
        <taxon>fabids</taxon>
        <taxon>Fagales</taxon>
        <taxon>Myricaceae</taxon>
        <taxon>Morella</taxon>
    </lineage>
</organism>
<dbReference type="Proteomes" id="UP000516437">
    <property type="component" value="Chromosome 8"/>
</dbReference>
<evidence type="ECO:0000256" key="1">
    <source>
        <dbReference type="ARBA" id="ARBA00022737"/>
    </source>
</evidence>